<evidence type="ECO:0000313" key="2">
    <source>
        <dbReference type="EMBL" id="KAH6610811.1"/>
    </source>
</evidence>
<name>A0A9P8QR24_9HYPO</name>
<sequence>MRRRKSVTVTHLEDPPADARIMNDVLETATAYSEMKQIIWIEIHSDELKDLPRDPAKAHGCEFAPARQRGKGQDG</sequence>
<reference evidence="2" key="1">
    <citation type="submission" date="2021-08" db="EMBL/GenBank/DDBJ databases">
        <title>Chromosome-Level Trichoderma cornu-damae using Hi-C Data.</title>
        <authorList>
            <person name="Kim C.S."/>
        </authorList>
    </citation>
    <scope>NUCLEOTIDE SEQUENCE</scope>
    <source>
        <strain evidence="2">KA19-0412C</strain>
    </source>
</reference>
<feature type="compositionally biased region" description="Basic and acidic residues" evidence="1">
    <location>
        <begin position="51"/>
        <end position="60"/>
    </location>
</feature>
<comment type="caution">
    <text evidence="2">The sequence shown here is derived from an EMBL/GenBank/DDBJ whole genome shotgun (WGS) entry which is preliminary data.</text>
</comment>
<feature type="region of interest" description="Disordered" evidence="1">
    <location>
        <begin position="51"/>
        <end position="75"/>
    </location>
</feature>
<dbReference type="Proteomes" id="UP000827724">
    <property type="component" value="Unassembled WGS sequence"/>
</dbReference>
<organism evidence="2 3">
    <name type="scientific">Trichoderma cornu-damae</name>
    <dbReference type="NCBI Taxonomy" id="654480"/>
    <lineage>
        <taxon>Eukaryota</taxon>
        <taxon>Fungi</taxon>
        <taxon>Dikarya</taxon>
        <taxon>Ascomycota</taxon>
        <taxon>Pezizomycotina</taxon>
        <taxon>Sordariomycetes</taxon>
        <taxon>Hypocreomycetidae</taxon>
        <taxon>Hypocreales</taxon>
        <taxon>Hypocreaceae</taxon>
        <taxon>Trichoderma</taxon>
    </lineage>
</organism>
<protein>
    <submittedName>
        <fullName evidence="2">Uncharacterized protein</fullName>
    </submittedName>
</protein>
<evidence type="ECO:0000313" key="3">
    <source>
        <dbReference type="Proteomes" id="UP000827724"/>
    </source>
</evidence>
<evidence type="ECO:0000256" key="1">
    <source>
        <dbReference type="SAM" id="MobiDB-lite"/>
    </source>
</evidence>
<accession>A0A9P8QR24</accession>
<gene>
    <name evidence="2" type="ORF">Trco_000831</name>
</gene>
<keyword evidence="3" id="KW-1185">Reference proteome</keyword>
<proteinExistence type="predicted"/>
<dbReference type="AlphaFoldDB" id="A0A9P8QR24"/>
<dbReference type="EMBL" id="JAIWOZ010000001">
    <property type="protein sequence ID" value="KAH6610811.1"/>
    <property type="molecule type" value="Genomic_DNA"/>
</dbReference>